<accession>A0ABN6FB03</accession>
<dbReference type="PRINTS" id="PR00834">
    <property type="entry name" value="PROTEASES2C"/>
</dbReference>
<protein>
    <recommendedName>
        <fullName evidence="3">Serine protease</fullName>
    </recommendedName>
</protein>
<dbReference type="Gene3D" id="2.40.10.120">
    <property type="match status" value="1"/>
</dbReference>
<organism evidence="1 2">
    <name type="scientific">Sinomonas cyclohexanicum</name>
    <name type="common">Corynebacterium cyclohexanicum</name>
    <dbReference type="NCBI Taxonomy" id="322009"/>
    <lineage>
        <taxon>Bacteria</taxon>
        <taxon>Bacillati</taxon>
        <taxon>Actinomycetota</taxon>
        <taxon>Actinomycetes</taxon>
        <taxon>Micrococcales</taxon>
        <taxon>Micrococcaceae</taxon>
        <taxon>Sinomonas</taxon>
    </lineage>
</organism>
<gene>
    <name evidence="1" type="ORF">SCMU_00610</name>
</gene>
<reference evidence="1 2" key="1">
    <citation type="journal article" date="2021" name="J. Biosci. Bioeng.">
        <title>Identification and characterization of a chc gene cluster responsible for the aromatization pathway of cyclohexanecarboxylate degradation in Sinomonas cyclohexanicum ATCC 51369.</title>
        <authorList>
            <person name="Yamamoto T."/>
            <person name="Hasegawa Y."/>
            <person name="Lau P.C.K."/>
            <person name="Iwaki H."/>
        </authorList>
    </citation>
    <scope>NUCLEOTIDE SEQUENCE [LARGE SCALE GENOMIC DNA]</scope>
    <source>
        <strain evidence="1 2">ATCC 51369</strain>
    </source>
</reference>
<evidence type="ECO:0008006" key="3">
    <source>
        <dbReference type="Google" id="ProtNLM"/>
    </source>
</evidence>
<evidence type="ECO:0000313" key="2">
    <source>
        <dbReference type="Proteomes" id="UP001319861"/>
    </source>
</evidence>
<dbReference type="SUPFAM" id="SSF50494">
    <property type="entry name" value="Trypsin-like serine proteases"/>
    <property type="match status" value="1"/>
</dbReference>
<dbReference type="InterPro" id="IPR009003">
    <property type="entry name" value="Peptidase_S1_PA"/>
</dbReference>
<dbReference type="Pfam" id="PF13365">
    <property type="entry name" value="Trypsin_2"/>
    <property type="match status" value="1"/>
</dbReference>
<keyword evidence="2" id="KW-1185">Reference proteome</keyword>
<name>A0ABN6FB03_SINCY</name>
<dbReference type="PANTHER" id="PTHR43019">
    <property type="entry name" value="SERINE ENDOPROTEASE DEGS"/>
    <property type="match status" value="1"/>
</dbReference>
<evidence type="ECO:0000313" key="1">
    <source>
        <dbReference type="EMBL" id="BCT74219.1"/>
    </source>
</evidence>
<dbReference type="Proteomes" id="UP001319861">
    <property type="component" value="Chromosome"/>
</dbReference>
<proteinExistence type="predicted"/>
<dbReference type="PANTHER" id="PTHR43019:SF23">
    <property type="entry name" value="PROTEASE DO-LIKE 5, CHLOROPLASTIC"/>
    <property type="match status" value="1"/>
</dbReference>
<sequence>MSGSTVAAPAPAVTAAGFSKYEKAALRVRNIGCGVSSGSGFAIADHVFITNRHVVGGATLLQVSTYDGRDITVNAVGAVVVADLALVWTQEALPAAIQLAHSNPAAGTEVSVVGYPLGGELTTTNGRIVKYGPDPIGWSSLPMIYSDAPIAPGSSGSPVVDGSGLLVGVAYAGGAGQAIFVPVETLAQVIKDPAKYSNRSKCDGAL</sequence>
<dbReference type="EMBL" id="AP024525">
    <property type="protein sequence ID" value="BCT74219.1"/>
    <property type="molecule type" value="Genomic_DNA"/>
</dbReference>
<dbReference type="InterPro" id="IPR001940">
    <property type="entry name" value="Peptidase_S1C"/>
</dbReference>